<feature type="region of interest" description="Disordered" evidence="2">
    <location>
        <begin position="192"/>
        <end position="264"/>
    </location>
</feature>
<dbReference type="Proteomes" id="UP000694892">
    <property type="component" value="Chromosome 9_10L"/>
</dbReference>
<evidence type="ECO:0000256" key="1">
    <source>
        <dbReference type="SAM" id="Coils"/>
    </source>
</evidence>
<evidence type="ECO:0000313" key="3">
    <source>
        <dbReference type="EMBL" id="OCT64064.1"/>
    </source>
</evidence>
<gene>
    <name evidence="3" type="ORF">XELAEV_18045166mg</name>
</gene>
<evidence type="ECO:0000313" key="4">
    <source>
        <dbReference type="Proteomes" id="UP000694892"/>
    </source>
</evidence>
<proteinExistence type="predicted"/>
<feature type="coiled-coil region" evidence="1">
    <location>
        <begin position="107"/>
        <end position="166"/>
    </location>
</feature>
<feature type="compositionally biased region" description="Low complexity" evidence="2">
    <location>
        <begin position="209"/>
        <end position="224"/>
    </location>
</feature>
<feature type="compositionally biased region" description="Basic and acidic residues" evidence="2">
    <location>
        <begin position="192"/>
        <end position="201"/>
    </location>
</feature>
<dbReference type="EMBL" id="CM004482">
    <property type="protein sequence ID" value="OCT64064.1"/>
    <property type="molecule type" value="Genomic_DNA"/>
</dbReference>
<sequence length="264" mass="30278">MSFADIAKMTDKSAEMLGFSEQERNRIMNSMQSISLPDLKESGDLNRQLNSLMHKETNLKCHAATLIEYLKVKRIQRGLRVPMSPILCKDDPVYKKEWYMILNKCSMDLMTLTVRHLQQAIQQVQQQIGFTEKELKQAAGDLENEMSALRAEIAQYEQELMQTKIRKFKRDTQDYANDLVYAWKFQRRDHRGDRGRFENSRRRQPHGASPTSSVSGEVSSQSDVHFLSSTPTTSVEPGGSGGARGGRGTVYQKIRSSQRRQTKR</sequence>
<accession>A0A974BZZ0</accession>
<name>A0A974BZZ0_XENLA</name>
<reference evidence="4" key="1">
    <citation type="journal article" date="2016" name="Nature">
        <title>Genome evolution in the allotetraploid frog Xenopus laevis.</title>
        <authorList>
            <person name="Session A.M."/>
            <person name="Uno Y."/>
            <person name="Kwon T."/>
            <person name="Chapman J.A."/>
            <person name="Toyoda A."/>
            <person name="Takahashi S."/>
            <person name="Fukui A."/>
            <person name="Hikosaka A."/>
            <person name="Suzuki A."/>
            <person name="Kondo M."/>
            <person name="van Heeringen S.J."/>
            <person name="Quigley I."/>
            <person name="Heinz S."/>
            <person name="Ogino H."/>
            <person name="Ochi H."/>
            <person name="Hellsten U."/>
            <person name="Lyons J.B."/>
            <person name="Simakov O."/>
            <person name="Putnam N."/>
            <person name="Stites J."/>
            <person name="Kuroki Y."/>
            <person name="Tanaka T."/>
            <person name="Michiue T."/>
            <person name="Watanabe M."/>
            <person name="Bogdanovic O."/>
            <person name="Lister R."/>
            <person name="Georgiou G."/>
            <person name="Paranjpe S.S."/>
            <person name="van Kruijsbergen I."/>
            <person name="Shu S."/>
            <person name="Carlson J."/>
            <person name="Kinoshita T."/>
            <person name="Ohta Y."/>
            <person name="Mawaribuchi S."/>
            <person name="Jenkins J."/>
            <person name="Grimwood J."/>
            <person name="Schmutz J."/>
            <person name="Mitros T."/>
            <person name="Mozaffari S.V."/>
            <person name="Suzuki Y."/>
            <person name="Haramoto Y."/>
            <person name="Yamamoto T.S."/>
            <person name="Takagi C."/>
            <person name="Heald R."/>
            <person name="Miller K."/>
            <person name="Haudenschild C."/>
            <person name="Kitzman J."/>
            <person name="Nakayama T."/>
            <person name="Izutsu Y."/>
            <person name="Robert J."/>
            <person name="Fortriede J."/>
            <person name="Burns K."/>
            <person name="Lotay V."/>
            <person name="Karimi K."/>
            <person name="Yasuoka Y."/>
            <person name="Dichmann D.S."/>
            <person name="Flajnik M.F."/>
            <person name="Houston D.W."/>
            <person name="Shendure J."/>
            <person name="DuPasquier L."/>
            <person name="Vize P.D."/>
            <person name="Zorn A.M."/>
            <person name="Ito M."/>
            <person name="Marcotte E.M."/>
            <person name="Wallingford J.B."/>
            <person name="Ito Y."/>
            <person name="Asashima M."/>
            <person name="Ueno N."/>
            <person name="Matsuda Y."/>
            <person name="Veenstra G.J."/>
            <person name="Fujiyama A."/>
            <person name="Harland R.M."/>
            <person name="Taira M."/>
            <person name="Rokhsar D.S."/>
        </authorList>
    </citation>
    <scope>NUCLEOTIDE SEQUENCE [LARGE SCALE GENOMIC DNA]</scope>
    <source>
        <strain evidence="4">J</strain>
    </source>
</reference>
<organism evidence="3 4">
    <name type="scientific">Xenopus laevis</name>
    <name type="common">African clawed frog</name>
    <dbReference type="NCBI Taxonomy" id="8355"/>
    <lineage>
        <taxon>Eukaryota</taxon>
        <taxon>Metazoa</taxon>
        <taxon>Chordata</taxon>
        <taxon>Craniata</taxon>
        <taxon>Vertebrata</taxon>
        <taxon>Euteleostomi</taxon>
        <taxon>Amphibia</taxon>
        <taxon>Batrachia</taxon>
        <taxon>Anura</taxon>
        <taxon>Pipoidea</taxon>
        <taxon>Pipidae</taxon>
        <taxon>Xenopodinae</taxon>
        <taxon>Xenopus</taxon>
        <taxon>Xenopus</taxon>
    </lineage>
</organism>
<evidence type="ECO:0000256" key="2">
    <source>
        <dbReference type="SAM" id="MobiDB-lite"/>
    </source>
</evidence>
<feature type="compositionally biased region" description="Gly residues" evidence="2">
    <location>
        <begin position="238"/>
        <end position="248"/>
    </location>
</feature>
<dbReference type="AlphaFoldDB" id="A0A974BZZ0"/>
<protein>
    <submittedName>
        <fullName evidence="3">Uncharacterized protein</fullName>
    </submittedName>
</protein>
<keyword evidence="1" id="KW-0175">Coiled coil</keyword>